<reference evidence="3" key="1">
    <citation type="journal article" date="2019" name="Int. J. Syst. Evol. Microbiol.">
        <title>The Global Catalogue of Microorganisms (GCM) 10K type strain sequencing project: providing services to taxonomists for standard genome sequencing and annotation.</title>
        <authorList>
            <consortium name="The Broad Institute Genomics Platform"/>
            <consortium name="The Broad Institute Genome Sequencing Center for Infectious Disease"/>
            <person name="Wu L."/>
            <person name="Ma J."/>
        </authorList>
    </citation>
    <scope>NUCLEOTIDE SEQUENCE [LARGE SCALE GENOMIC DNA]</scope>
    <source>
        <strain evidence="3">JCM 17304</strain>
    </source>
</reference>
<dbReference type="PANTHER" id="PTHR46390:SF1">
    <property type="entry name" value="MANNOSE-1-PHOSPHATE GUANYLYLTRANSFERASE"/>
    <property type="match status" value="1"/>
</dbReference>
<evidence type="ECO:0000313" key="3">
    <source>
        <dbReference type="Proteomes" id="UP001500392"/>
    </source>
</evidence>
<dbReference type="EMBL" id="BAABDM010000002">
    <property type="protein sequence ID" value="GAA4091276.1"/>
    <property type="molecule type" value="Genomic_DNA"/>
</dbReference>
<evidence type="ECO:0000313" key="2">
    <source>
        <dbReference type="EMBL" id="GAA4091276.1"/>
    </source>
</evidence>
<dbReference type="InterPro" id="IPR029044">
    <property type="entry name" value="Nucleotide-diphossugar_trans"/>
</dbReference>
<dbReference type="Pfam" id="PF00483">
    <property type="entry name" value="NTP_transferase"/>
    <property type="match status" value="1"/>
</dbReference>
<protein>
    <recommendedName>
        <fullName evidence="1">Nucleotidyl transferase domain-containing protein</fullName>
    </recommendedName>
</protein>
<comment type="caution">
    <text evidence="2">The sequence shown here is derived from an EMBL/GenBank/DDBJ whole genome shotgun (WGS) entry which is preliminary data.</text>
</comment>
<gene>
    <name evidence="2" type="ORF">GCM10022414_13160</name>
</gene>
<dbReference type="PANTHER" id="PTHR46390">
    <property type="entry name" value="MANNOSE-1-PHOSPHATE GUANYLYLTRANSFERASE"/>
    <property type="match status" value="1"/>
</dbReference>
<dbReference type="SUPFAM" id="SSF53448">
    <property type="entry name" value="Nucleotide-diphospho-sugar transferases"/>
    <property type="match status" value="1"/>
</dbReference>
<evidence type="ECO:0000259" key="1">
    <source>
        <dbReference type="Pfam" id="PF00483"/>
    </source>
</evidence>
<accession>A0ABP7WL67</accession>
<sequence>MKAVIMAGGSGSRLWPPSRSLFPKQFLSVVGKDTMLQATLARVAGLGEGSTSVICN</sequence>
<dbReference type="InterPro" id="IPR051161">
    <property type="entry name" value="Mannose-6P_isomerase_type2"/>
</dbReference>
<keyword evidence="3" id="KW-1185">Reference proteome</keyword>
<name>A0ABP7WL67_9GAMM</name>
<organism evidence="2 3">
    <name type="scientific">Zhongshania borealis</name>
    <dbReference type="NCBI Taxonomy" id="889488"/>
    <lineage>
        <taxon>Bacteria</taxon>
        <taxon>Pseudomonadati</taxon>
        <taxon>Pseudomonadota</taxon>
        <taxon>Gammaproteobacteria</taxon>
        <taxon>Cellvibrionales</taxon>
        <taxon>Spongiibacteraceae</taxon>
        <taxon>Zhongshania</taxon>
    </lineage>
</organism>
<feature type="domain" description="Nucleotidyl transferase" evidence="1">
    <location>
        <begin position="2"/>
        <end position="56"/>
    </location>
</feature>
<dbReference type="Proteomes" id="UP001500392">
    <property type="component" value="Unassembled WGS sequence"/>
</dbReference>
<dbReference type="Gene3D" id="3.90.550.10">
    <property type="entry name" value="Spore Coat Polysaccharide Biosynthesis Protein SpsA, Chain A"/>
    <property type="match status" value="1"/>
</dbReference>
<dbReference type="InterPro" id="IPR005835">
    <property type="entry name" value="NTP_transferase_dom"/>
</dbReference>
<proteinExistence type="predicted"/>